<dbReference type="PROSITE" id="PS51257">
    <property type="entry name" value="PROKAR_LIPOPROTEIN"/>
    <property type="match status" value="1"/>
</dbReference>
<dbReference type="RefSeq" id="WP_090245633.1">
    <property type="nucleotide sequence ID" value="NZ_FPAS01000001.1"/>
</dbReference>
<gene>
    <name evidence="1" type="ORF">SAMN05216474_0337</name>
</gene>
<sequence length="174" mass="20485">MKNIYSLLIIVLFAACSNPNENDAFSYFEECKTSSIDTLVNHELFEIGFTNEWIDDSKFKMVQGIDIAQFDKDSVKIDFMLSVLPYQDYYLKRNPGIEYFSFERIQYKGLQGIHLIRNDLFPGDSTVYWRSEIKLYDTKKEYVYHMIFGKRNDQNIAPDWCVFAPIVTSFEAKN</sequence>
<evidence type="ECO:0000313" key="1">
    <source>
        <dbReference type="EMBL" id="SFT39817.1"/>
    </source>
</evidence>
<evidence type="ECO:0008006" key="3">
    <source>
        <dbReference type="Google" id="ProtNLM"/>
    </source>
</evidence>
<accession>A0A1I6XP14</accession>
<reference evidence="1 2" key="1">
    <citation type="submission" date="2016-10" db="EMBL/GenBank/DDBJ databases">
        <authorList>
            <person name="de Groot N.N."/>
        </authorList>
    </citation>
    <scope>NUCLEOTIDE SEQUENCE [LARGE SCALE GENOMIC DNA]</scope>
    <source>
        <strain evidence="1 2">CGMCC 1.7005</strain>
    </source>
</reference>
<dbReference type="AlphaFoldDB" id="A0A1I6XP14"/>
<dbReference type="Proteomes" id="UP000236454">
    <property type="component" value="Unassembled WGS sequence"/>
</dbReference>
<dbReference type="EMBL" id="FPAS01000001">
    <property type="protein sequence ID" value="SFT39817.1"/>
    <property type="molecule type" value="Genomic_DNA"/>
</dbReference>
<protein>
    <recommendedName>
        <fullName evidence="3">Lipoprotein</fullName>
    </recommendedName>
</protein>
<keyword evidence="2" id="KW-1185">Reference proteome</keyword>
<proteinExistence type="predicted"/>
<evidence type="ECO:0000313" key="2">
    <source>
        <dbReference type="Proteomes" id="UP000236454"/>
    </source>
</evidence>
<dbReference type="STRING" id="477690.SAMN05216474_0337"/>
<name>A0A1I6XP14_9FLAO</name>
<organism evidence="1 2">
    <name type="scientific">Lishizhenia tianjinensis</name>
    <dbReference type="NCBI Taxonomy" id="477690"/>
    <lineage>
        <taxon>Bacteria</taxon>
        <taxon>Pseudomonadati</taxon>
        <taxon>Bacteroidota</taxon>
        <taxon>Flavobacteriia</taxon>
        <taxon>Flavobacteriales</taxon>
        <taxon>Crocinitomicaceae</taxon>
        <taxon>Lishizhenia</taxon>
    </lineage>
</organism>